<evidence type="ECO:0000256" key="8">
    <source>
        <dbReference type="ARBA" id="ARBA00023180"/>
    </source>
</evidence>
<gene>
    <name evidence="13" type="ORF">PENDEC_c023G02009</name>
</gene>
<evidence type="ECO:0000256" key="3">
    <source>
        <dbReference type="ARBA" id="ARBA00005336"/>
    </source>
</evidence>
<feature type="compositionally biased region" description="Polar residues" evidence="12">
    <location>
        <begin position="1"/>
        <end position="13"/>
    </location>
</feature>
<evidence type="ECO:0000256" key="2">
    <source>
        <dbReference type="ARBA" id="ARBA00004987"/>
    </source>
</evidence>
<dbReference type="PANTHER" id="PTHR42715:SF5">
    <property type="entry name" value="BETA-GLUCOSIDASE M-RELATED"/>
    <property type="match status" value="1"/>
</dbReference>
<keyword evidence="6" id="KW-0378">Hydrolase</keyword>
<keyword evidence="10" id="KW-0326">Glycosidase</keyword>
<evidence type="ECO:0000256" key="1">
    <source>
        <dbReference type="ARBA" id="ARBA00000448"/>
    </source>
</evidence>
<dbReference type="STRING" id="69771.A0A1V6P0P1"/>
<accession>A0A1V6P0P1</accession>
<evidence type="ECO:0000256" key="7">
    <source>
        <dbReference type="ARBA" id="ARBA00023001"/>
    </source>
</evidence>
<name>A0A1V6P0P1_PENDC</name>
<comment type="similarity">
    <text evidence="3">Belongs to the glycosyl hydrolase 3 family.</text>
</comment>
<keyword evidence="5" id="KW-0732">Signal</keyword>
<evidence type="ECO:0000256" key="12">
    <source>
        <dbReference type="SAM" id="MobiDB-lite"/>
    </source>
</evidence>
<feature type="region of interest" description="Disordered" evidence="12">
    <location>
        <begin position="1"/>
        <end position="28"/>
    </location>
</feature>
<organism evidence="13 14">
    <name type="scientific">Penicillium decumbens</name>
    <dbReference type="NCBI Taxonomy" id="69771"/>
    <lineage>
        <taxon>Eukaryota</taxon>
        <taxon>Fungi</taxon>
        <taxon>Dikarya</taxon>
        <taxon>Ascomycota</taxon>
        <taxon>Pezizomycotina</taxon>
        <taxon>Eurotiomycetes</taxon>
        <taxon>Eurotiomycetidae</taxon>
        <taxon>Eurotiales</taxon>
        <taxon>Aspergillaceae</taxon>
        <taxon>Penicillium</taxon>
    </lineage>
</organism>
<dbReference type="InterPro" id="IPR017853">
    <property type="entry name" value="GH"/>
</dbReference>
<dbReference type="InterPro" id="IPR050288">
    <property type="entry name" value="Cellulose_deg_GH3"/>
</dbReference>
<dbReference type="PANTHER" id="PTHR42715">
    <property type="entry name" value="BETA-GLUCOSIDASE"/>
    <property type="match status" value="1"/>
</dbReference>
<keyword evidence="14" id="KW-1185">Reference proteome</keyword>
<keyword evidence="8" id="KW-0325">Glycoprotein</keyword>
<dbReference type="EMBL" id="MDYL01000023">
    <property type="protein sequence ID" value="OQD70521.1"/>
    <property type="molecule type" value="Genomic_DNA"/>
</dbReference>
<dbReference type="Proteomes" id="UP000191522">
    <property type="component" value="Unassembled WGS sequence"/>
</dbReference>
<proteinExistence type="inferred from homology"/>
<evidence type="ECO:0000256" key="10">
    <source>
        <dbReference type="ARBA" id="ARBA00023295"/>
    </source>
</evidence>
<sequence length="105" mass="10949">MTVQSRSLKPSTGASSAVAVAKGSDDRAGTYAKARKLVSQMTNEEKSNFTYGHASTTTGWSGIAGSIPRHGFPSICFQDARNGIRDVGMVNTYPAGLHVGASCNP</sequence>
<evidence type="ECO:0000313" key="13">
    <source>
        <dbReference type="EMBL" id="OQD70521.1"/>
    </source>
</evidence>
<evidence type="ECO:0000256" key="6">
    <source>
        <dbReference type="ARBA" id="ARBA00022801"/>
    </source>
</evidence>
<comment type="catalytic activity">
    <reaction evidence="1">
        <text>Hydrolysis of terminal, non-reducing beta-D-glucosyl residues with release of beta-D-glucose.</text>
        <dbReference type="EC" id="3.2.1.21"/>
    </reaction>
</comment>
<keyword evidence="7" id="KW-0136">Cellulose degradation</keyword>
<dbReference type="GO" id="GO:0030245">
    <property type="term" value="P:cellulose catabolic process"/>
    <property type="evidence" value="ECO:0007669"/>
    <property type="project" value="UniProtKB-KW"/>
</dbReference>
<keyword evidence="11" id="KW-0624">Polysaccharide degradation</keyword>
<reference evidence="14" key="1">
    <citation type="journal article" date="2017" name="Nat. Microbiol.">
        <title>Global analysis of biosynthetic gene clusters reveals vast potential of secondary metabolite production in Penicillium species.</title>
        <authorList>
            <person name="Nielsen J.C."/>
            <person name="Grijseels S."/>
            <person name="Prigent S."/>
            <person name="Ji B."/>
            <person name="Dainat J."/>
            <person name="Nielsen K.F."/>
            <person name="Frisvad J.C."/>
            <person name="Workman M."/>
            <person name="Nielsen J."/>
        </authorList>
    </citation>
    <scope>NUCLEOTIDE SEQUENCE [LARGE SCALE GENOMIC DNA]</scope>
    <source>
        <strain evidence="14">IBT 11843</strain>
    </source>
</reference>
<comment type="caution">
    <text evidence="13">The sequence shown here is derived from an EMBL/GenBank/DDBJ whole genome shotgun (WGS) entry which is preliminary data.</text>
</comment>
<evidence type="ECO:0000256" key="5">
    <source>
        <dbReference type="ARBA" id="ARBA00022729"/>
    </source>
</evidence>
<dbReference type="EC" id="3.2.1.21" evidence="4"/>
<dbReference type="OMA" id="ICFQDAR"/>
<protein>
    <recommendedName>
        <fullName evidence="4">beta-glucosidase</fullName>
        <ecNumber evidence="4">3.2.1.21</ecNumber>
    </recommendedName>
</protein>
<comment type="pathway">
    <text evidence="2">Glycan metabolism; cellulose degradation.</text>
</comment>
<evidence type="ECO:0000256" key="11">
    <source>
        <dbReference type="ARBA" id="ARBA00023326"/>
    </source>
</evidence>
<evidence type="ECO:0000313" key="14">
    <source>
        <dbReference type="Proteomes" id="UP000191522"/>
    </source>
</evidence>
<dbReference type="Gene3D" id="3.20.20.300">
    <property type="entry name" value="Glycoside hydrolase, family 3, N-terminal domain"/>
    <property type="match status" value="1"/>
</dbReference>
<dbReference type="AlphaFoldDB" id="A0A1V6P0P1"/>
<evidence type="ECO:0000256" key="4">
    <source>
        <dbReference type="ARBA" id="ARBA00012744"/>
    </source>
</evidence>
<dbReference type="GO" id="GO:0008422">
    <property type="term" value="F:beta-glucosidase activity"/>
    <property type="evidence" value="ECO:0007669"/>
    <property type="project" value="UniProtKB-EC"/>
</dbReference>
<dbReference type="InterPro" id="IPR036962">
    <property type="entry name" value="Glyco_hydro_3_N_sf"/>
</dbReference>
<dbReference type="OrthoDB" id="416222at2759"/>
<evidence type="ECO:0000256" key="9">
    <source>
        <dbReference type="ARBA" id="ARBA00023277"/>
    </source>
</evidence>
<keyword evidence="9" id="KW-0119">Carbohydrate metabolism</keyword>
<dbReference type="SUPFAM" id="SSF51445">
    <property type="entry name" value="(Trans)glycosidases"/>
    <property type="match status" value="1"/>
</dbReference>